<dbReference type="PANTHER" id="PTHR23155:SF955">
    <property type="entry name" value="AAA+ ATPASE DOMAIN-CONTAINING PROTEIN"/>
    <property type="match status" value="1"/>
</dbReference>
<dbReference type="InterPro" id="IPR058922">
    <property type="entry name" value="WHD_DRP"/>
</dbReference>
<evidence type="ECO:0000313" key="6">
    <source>
        <dbReference type="EMBL" id="KAG6644743.1"/>
    </source>
</evidence>
<organism evidence="6 7">
    <name type="scientific">Carya illinoinensis</name>
    <name type="common">Pecan</name>
    <dbReference type="NCBI Taxonomy" id="32201"/>
    <lineage>
        <taxon>Eukaryota</taxon>
        <taxon>Viridiplantae</taxon>
        <taxon>Streptophyta</taxon>
        <taxon>Embryophyta</taxon>
        <taxon>Tracheophyta</taxon>
        <taxon>Spermatophyta</taxon>
        <taxon>Magnoliopsida</taxon>
        <taxon>eudicotyledons</taxon>
        <taxon>Gunneridae</taxon>
        <taxon>Pentapetalae</taxon>
        <taxon>rosids</taxon>
        <taxon>fabids</taxon>
        <taxon>Fagales</taxon>
        <taxon>Juglandaceae</taxon>
        <taxon>Carya</taxon>
    </lineage>
</organism>
<keyword evidence="3" id="KW-0611">Plant defense</keyword>
<keyword evidence="1" id="KW-0677">Repeat</keyword>
<evidence type="ECO:0000313" key="7">
    <source>
        <dbReference type="Proteomes" id="UP000811609"/>
    </source>
</evidence>
<dbReference type="GO" id="GO:0043531">
    <property type="term" value="F:ADP binding"/>
    <property type="evidence" value="ECO:0007669"/>
    <property type="project" value="InterPro"/>
</dbReference>
<reference evidence="6" key="1">
    <citation type="submission" date="2020-12" db="EMBL/GenBank/DDBJ databases">
        <title>WGS assembly of Carya illinoinensis cv. Pawnee.</title>
        <authorList>
            <person name="Platts A."/>
            <person name="Shu S."/>
            <person name="Wright S."/>
            <person name="Barry K."/>
            <person name="Edger P."/>
            <person name="Pires J.C."/>
            <person name="Schmutz J."/>
        </authorList>
    </citation>
    <scope>NUCLEOTIDE SEQUENCE</scope>
    <source>
        <tissue evidence="6">Leaf</tissue>
    </source>
</reference>
<dbReference type="InterPro" id="IPR041118">
    <property type="entry name" value="Rx_N"/>
</dbReference>
<dbReference type="CDD" id="cd14798">
    <property type="entry name" value="RX-CC_like"/>
    <property type="match status" value="1"/>
</dbReference>
<dbReference type="InterPro" id="IPR002182">
    <property type="entry name" value="NB-ARC"/>
</dbReference>
<dbReference type="InterPro" id="IPR038005">
    <property type="entry name" value="RX-like_CC"/>
</dbReference>
<dbReference type="PANTHER" id="PTHR23155">
    <property type="entry name" value="DISEASE RESISTANCE PROTEIN RP"/>
    <property type="match status" value="1"/>
</dbReference>
<evidence type="ECO:0000256" key="1">
    <source>
        <dbReference type="ARBA" id="ARBA00022737"/>
    </source>
</evidence>
<keyword evidence="4" id="KW-0175">Coiled coil</keyword>
<dbReference type="AlphaFoldDB" id="A0A8T1PSS6"/>
<evidence type="ECO:0000256" key="2">
    <source>
        <dbReference type="ARBA" id="ARBA00022741"/>
    </source>
</evidence>
<sequence>MDVGAVVSLVIRKLTDMLSQESIIFKEVIDEVELVRVSLRQTQNFLTDAEDRKERDYKVKKWLEEFLDLVYNAEDAIETFVLYRMHIRSMGFFSRRLTFICKKLRHGAESADLRGEVEKIKNKIEDIKNKIEEIKKRKRTSYSGNKESDPIGFKEDKKRLVARLTDTFLGRRPIISIVGQVGSGKTTLATALYDSSKINRHFDCRVWVSASENLRDILMSILQQIENSMVGEETAITELEAKIQERLRDKRYLVVLDDVRSRNALEALRALPKQTNGSRVLLTTNKEDVAWFADPSRLPYQLKPLKDDDAWNLFLKMIRLPKNVQFSELEISELKTRIIRRCKGLPLAILELGEFLSTRAASYGEWLKVLDHPVWQLDRKRDLHSEVEEIKNKINEIKEEEEHGEPLRIQEYLNVCKSSNQDEGLRQNQQSSSSYSVDEEHSDVIGFQKHKRRLVTRLTDTYLRSLHVISILGQVGSGKTTLAMELYGSNEIRYHFNFRAWVSSSENLRDVYLMLLEQADNSMDYEEVATTELVEKLREKLHNKRYLVVLDDVCSRDVLNTLRNALPNETNGSRVLLTTSNEGVARSADPRRMPYQLQPLEDDDAWNLFLKKVRLSKNIQLSAFETSELKRRIRRRCKGLPLAIVMLGGFLSTKGMSYEEWSQVLDHQSLQLDHQSLQLDRNGVEFLKILALSYNDLPFHLRPCLLYFGLFPKGYEIPVRRLLLLWLAEGFAKQSLEKTPEDVVEGYLDELIKRQMIQIKKWRKDGSPKRCLMRGELHEIISSKAEDIGFLHIQGIMSGREANESPKLSVRRVAGYGDIKEYPCKELYIQHLRSYLSFNTQNKDMPAKEIRNFLSKVVGFQGFGLLRVLDLERVYKPKLSENLEKLFHLRYLGLRWTFLDTLPDSAGRLPYLETLDFASPASNIIWGLLVDKKSPMKNGLNKLVNLRKLGLTYHLDSVQELNEWIARLASLQSLRLRSKDKNGRPSKLGLNPLSSLENLTHLYLLGNLPELQDGFEFPPRLRVLTLSISKLEKDPMPILAQLPNLVVLRLLADSYIGKEMFCPHGGFSRLRTLKLWMLKKLDKWTVGEGAMENLRELEIRCCDKLKKLPQKLLDLSTIEEILLTNMPKEFVDNVQADKQKKKLITTKTLQF</sequence>
<evidence type="ECO:0000256" key="3">
    <source>
        <dbReference type="ARBA" id="ARBA00022821"/>
    </source>
</evidence>
<dbReference type="Pfam" id="PF00931">
    <property type="entry name" value="NB-ARC"/>
    <property type="match status" value="2"/>
</dbReference>
<evidence type="ECO:0000259" key="5">
    <source>
        <dbReference type="SMART" id="SM00382"/>
    </source>
</evidence>
<feature type="domain" description="AAA+ ATPase" evidence="5">
    <location>
        <begin position="171"/>
        <end position="305"/>
    </location>
</feature>
<dbReference type="Pfam" id="PF18052">
    <property type="entry name" value="Rx_N"/>
    <property type="match status" value="1"/>
</dbReference>
<dbReference type="InterPro" id="IPR003593">
    <property type="entry name" value="AAA+_ATPase"/>
</dbReference>
<evidence type="ECO:0000256" key="4">
    <source>
        <dbReference type="SAM" id="Coils"/>
    </source>
</evidence>
<dbReference type="Proteomes" id="UP000811609">
    <property type="component" value="Chromosome 8"/>
</dbReference>
<feature type="domain" description="AAA+ ATPase" evidence="5">
    <location>
        <begin position="465"/>
        <end position="600"/>
    </location>
</feature>
<name>A0A8T1PSS6_CARIL</name>
<feature type="coiled-coil region" evidence="4">
    <location>
        <begin position="110"/>
        <end position="137"/>
    </location>
</feature>
<dbReference type="SMART" id="SM00382">
    <property type="entry name" value="AAA"/>
    <property type="match status" value="2"/>
</dbReference>
<keyword evidence="7" id="KW-1185">Reference proteome</keyword>
<protein>
    <recommendedName>
        <fullName evidence="5">AAA+ ATPase domain-containing protein</fullName>
    </recommendedName>
</protein>
<gene>
    <name evidence="6" type="ORF">CIPAW_08G075000</name>
</gene>
<dbReference type="EMBL" id="CM031816">
    <property type="protein sequence ID" value="KAG6644743.1"/>
    <property type="molecule type" value="Genomic_DNA"/>
</dbReference>
<dbReference type="Pfam" id="PF23559">
    <property type="entry name" value="WHD_DRP"/>
    <property type="match status" value="1"/>
</dbReference>
<dbReference type="GO" id="GO:0098542">
    <property type="term" value="P:defense response to other organism"/>
    <property type="evidence" value="ECO:0007669"/>
    <property type="project" value="TreeGrafter"/>
</dbReference>
<keyword evidence="2" id="KW-0547">Nucleotide-binding</keyword>
<dbReference type="InterPro" id="IPR055414">
    <property type="entry name" value="LRR_R13L4/SHOC2-like"/>
</dbReference>
<comment type="caution">
    <text evidence="6">The sequence shown here is derived from an EMBL/GenBank/DDBJ whole genome shotgun (WGS) entry which is preliminary data.</text>
</comment>
<proteinExistence type="predicted"/>
<accession>A0A8T1PSS6</accession>
<dbReference type="InterPro" id="IPR044974">
    <property type="entry name" value="Disease_R_plants"/>
</dbReference>
<dbReference type="Pfam" id="PF23598">
    <property type="entry name" value="LRR_14"/>
    <property type="match status" value="2"/>
</dbReference>